<reference evidence="4" key="1">
    <citation type="submission" date="2017-02" db="UniProtKB">
        <authorList>
            <consortium name="WormBaseParasite"/>
        </authorList>
    </citation>
    <scope>IDENTIFICATION</scope>
</reference>
<keyword evidence="1" id="KW-1133">Transmembrane helix</keyword>
<keyword evidence="1" id="KW-0812">Transmembrane</keyword>
<keyword evidence="3" id="KW-1185">Reference proteome</keyword>
<dbReference type="WBParaSite" id="EVEC_0000649001-mRNA-1">
    <property type="protein sequence ID" value="EVEC_0000649001-mRNA-1"/>
    <property type="gene ID" value="EVEC_0000649001"/>
</dbReference>
<evidence type="ECO:0000256" key="1">
    <source>
        <dbReference type="SAM" id="Phobius"/>
    </source>
</evidence>
<dbReference type="AlphaFoldDB" id="A0A0N4V825"/>
<feature type="transmembrane region" description="Helical" evidence="1">
    <location>
        <begin position="113"/>
        <end position="130"/>
    </location>
</feature>
<evidence type="ECO:0000313" key="4">
    <source>
        <dbReference type="WBParaSite" id="EVEC_0000649001-mRNA-1"/>
    </source>
</evidence>
<protein>
    <submittedName>
        <fullName evidence="4">Activin_recp domain-containing protein</fullName>
    </submittedName>
</protein>
<organism evidence="4">
    <name type="scientific">Enterobius vermicularis</name>
    <name type="common">Human pinworm</name>
    <dbReference type="NCBI Taxonomy" id="51028"/>
    <lineage>
        <taxon>Eukaryota</taxon>
        <taxon>Metazoa</taxon>
        <taxon>Ecdysozoa</taxon>
        <taxon>Nematoda</taxon>
        <taxon>Chromadorea</taxon>
        <taxon>Rhabditida</taxon>
        <taxon>Spirurina</taxon>
        <taxon>Oxyuridomorpha</taxon>
        <taxon>Oxyuroidea</taxon>
        <taxon>Oxyuridae</taxon>
        <taxon>Enterobius</taxon>
    </lineage>
</organism>
<accession>A0A0N4V825</accession>
<dbReference type="OrthoDB" id="5873061at2759"/>
<proteinExistence type="predicted"/>
<gene>
    <name evidence="2" type="ORF">EVEC_LOCUS6064</name>
</gene>
<dbReference type="EMBL" id="UXUI01008363">
    <property type="protein sequence ID" value="VDD91313.1"/>
    <property type="molecule type" value="Genomic_DNA"/>
</dbReference>
<evidence type="ECO:0000313" key="3">
    <source>
        <dbReference type="Proteomes" id="UP000274131"/>
    </source>
</evidence>
<keyword evidence="1" id="KW-0472">Membrane</keyword>
<name>A0A0N4V825_ENTVE</name>
<dbReference type="Proteomes" id="UP000274131">
    <property type="component" value="Unassembled WGS sequence"/>
</dbReference>
<reference evidence="2 3" key="2">
    <citation type="submission" date="2018-10" db="EMBL/GenBank/DDBJ databases">
        <authorList>
            <consortium name="Pathogen Informatics"/>
        </authorList>
    </citation>
    <scope>NUCLEOTIDE SEQUENCE [LARGE SCALE GENOMIC DNA]</scope>
</reference>
<evidence type="ECO:0000313" key="2">
    <source>
        <dbReference type="EMBL" id="VDD91313.1"/>
    </source>
</evidence>
<sequence length="131" mass="15314">MTCVNNQDEITELHKFRISARNTEPSCPMEAIRCNPDQDACVKVVMHMGNGYFWIGSGCDYQKNFHHIACKTEPVYTRSIQNGQIYERRTPQRTCVCTFDLCNVSTKLRSKTIYIHLCLVLLHLLQFYDFR</sequence>